<gene>
    <name evidence="2" type="ORF">PGO_102490</name>
</gene>
<accession>A0A1Y1JG40</accession>
<keyword evidence="1" id="KW-0812">Transmembrane</keyword>
<evidence type="ECO:0000256" key="1">
    <source>
        <dbReference type="SAM" id="Phobius"/>
    </source>
</evidence>
<protein>
    <submittedName>
        <fullName evidence="2">Uncharacterized protein</fullName>
    </submittedName>
</protein>
<dbReference type="EMBL" id="BDQF01000011">
    <property type="protein sequence ID" value="GAW81491.1"/>
    <property type="molecule type" value="Genomic_DNA"/>
</dbReference>
<reference evidence="3" key="1">
    <citation type="submission" date="2017-04" db="EMBL/GenBank/DDBJ databases">
        <title>Plasmodium gonderi genome.</title>
        <authorList>
            <person name="Arisue N."/>
            <person name="Honma H."/>
            <person name="Kawai S."/>
            <person name="Tougan T."/>
            <person name="Tanabe K."/>
            <person name="Horii T."/>
        </authorList>
    </citation>
    <scope>NUCLEOTIDE SEQUENCE [LARGE SCALE GENOMIC DNA]</scope>
    <source>
        <strain evidence="3">ATCC 30045</strain>
    </source>
</reference>
<dbReference type="RefSeq" id="XP_028544080.1">
    <property type="nucleotide sequence ID" value="XM_028688279.1"/>
</dbReference>
<proteinExistence type="predicted"/>
<keyword evidence="3" id="KW-1185">Reference proteome</keyword>
<comment type="caution">
    <text evidence="2">The sequence shown here is derived from an EMBL/GenBank/DDBJ whole genome shotgun (WGS) entry which is preliminary data.</text>
</comment>
<keyword evidence="1" id="KW-0472">Membrane</keyword>
<evidence type="ECO:0000313" key="3">
    <source>
        <dbReference type="Proteomes" id="UP000195521"/>
    </source>
</evidence>
<evidence type="ECO:0000313" key="2">
    <source>
        <dbReference type="EMBL" id="GAW81491.1"/>
    </source>
</evidence>
<dbReference type="OrthoDB" id="371349at2759"/>
<dbReference type="Proteomes" id="UP000195521">
    <property type="component" value="Unassembled WGS sequence"/>
</dbReference>
<dbReference type="OMA" id="RKENKAM"/>
<organism evidence="2 3">
    <name type="scientific">Plasmodium gonderi</name>
    <dbReference type="NCBI Taxonomy" id="77519"/>
    <lineage>
        <taxon>Eukaryota</taxon>
        <taxon>Sar</taxon>
        <taxon>Alveolata</taxon>
        <taxon>Apicomplexa</taxon>
        <taxon>Aconoidasida</taxon>
        <taxon>Haemosporida</taxon>
        <taxon>Plasmodiidae</taxon>
        <taxon>Plasmodium</taxon>
        <taxon>Plasmodium (Plasmodium)</taxon>
    </lineage>
</organism>
<feature type="transmembrane region" description="Helical" evidence="1">
    <location>
        <begin position="6"/>
        <end position="25"/>
    </location>
</feature>
<dbReference type="GeneID" id="39748214"/>
<dbReference type="AlphaFoldDB" id="A0A1Y1JG40"/>
<feature type="non-terminal residue" evidence="2">
    <location>
        <position position="1"/>
    </location>
</feature>
<sequence>IENPIIKMCMFKYFFAFFVLLLSLMKRYRSIKYIRGMVPKERPFVFLESKLAELEITDPPYTVFNFATEAANTVDVIEDELKKKDNKAMRRFKHDLSEKKERTADILVTLLKDALQFFDYERS</sequence>
<name>A0A1Y1JG40_PLAGO</name>
<keyword evidence="1" id="KW-1133">Transmembrane helix</keyword>